<feature type="transmembrane region" description="Helical" evidence="6">
    <location>
        <begin position="109"/>
        <end position="130"/>
    </location>
</feature>
<feature type="transmembrane region" description="Helical" evidence="6">
    <location>
        <begin position="238"/>
        <end position="258"/>
    </location>
</feature>
<dbReference type="GO" id="GO:0022857">
    <property type="term" value="F:transmembrane transporter activity"/>
    <property type="evidence" value="ECO:0007669"/>
    <property type="project" value="InterPro"/>
</dbReference>
<dbReference type="InterPro" id="IPR003663">
    <property type="entry name" value="Sugar/inositol_transpt"/>
</dbReference>
<comment type="subcellular location">
    <subcellularLocation>
        <location evidence="1">Membrane</location>
        <topology evidence="1">Multi-pass membrane protein</topology>
    </subcellularLocation>
</comment>
<feature type="transmembrane region" description="Helical" evidence="6">
    <location>
        <begin position="74"/>
        <end position="97"/>
    </location>
</feature>
<evidence type="ECO:0000256" key="4">
    <source>
        <dbReference type="ARBA" id="ARBA00023136"/>
    </source>
</evidence>
<keyword evidence="4 6" id="KW-0472">Membrane</keyword>
<feature type="transmembrane region" description="Helical" evidence="6">
    <location>
        <begin position="139"/>
        <end position="158"/>
    </location>
</feature>
<dbReference type="SUPFAM" id="SSF103473">
    <property type="entry name" value="MFS general substrate transporter"/>
    <property type="match status" value="1"/>
</dbReference>
<evidence type="ECO:0000256" key="5">
    <source>
        <dbReference type="SAM" id="Coils"/>
    </source>
</evidence>
<feature type="transmembrane region" description="Helical" evidence="6">
    <location>
        <begin position="170"/>
        <end position="194"/>
    </location>
</feature>
<sequence length="301" mass="34356">LWSPESPVWLVSRGKTEQALKSLTLLNHEEKEAEQQLTEMVKELNKKQNKESKRSSGIRKLVQGLMRPTGYKPALLLIVLFIFQQFSGILITVYYTVSFFQSVGTTVDPYLSSVGVGVARLVMTIITSILMRNFGRRPLFIYSSIGMAISIFIAGYFTKEMEAGNIEKNFFPVIFILIYMSIGSIGFMTIPWTMTAEMFPIEIRGMAQSLMIGIANLIIFLVLKIYPFMDETLGGAFAVQWMFAIVSLLGALFIFTFLPETHKKELSEIQKYFMNSSIYLLRNRQRTREVTEEAAQEMIKH</sequence>
<evidence type="ECO:0000256" key="2">
    <source>
        <dbReference type="ARBA" id="ARBA00022692"/>
    </source>
</evidence>
<reference evidence="8" key="1">
    <citation type="submission" date="2015-11" db="EMBL/GenBank/DDBJ databases">
        <title>De novo transcriptome assembly of four potential Pierce s Disease insect vectors from Arizona vineyards.</title>
        <authorList>
            <person name="Tassone E.E."/>
        </authorList>
    </citation>
    <scope>NUCLEOTIDE SEQUENCE</scope>
</reference>
<feature type="transmembrane region" description="Helical" evidence="6">
    <location>
        <begin position="206"/>
        <end position="226"/>
    </location>
</feature>
<organism evidence="8">
    <name type="scientific">Graphocephala atropunctata</name>
    <dbReference type="NCBI Taxonomy" id="36148"/>
    <lineage>
        <taxon>Eukaryota</taxon>
        <taxon>Metazoa</taxon>
        <taxon>Ecdysozoa</taxon>
        <taxon>Arthropoda</taxon>
        <taxon>Hexapoda</taxon>
        <taxon>Insecta</taxon>
        <taxon>Pterygota</taxon>
        <taxon>Neoptera</taxon>
        <taxon>Paraneoptera</taxon>
        <taxon>Hemiptera</taxon>
        <taxon>Auchenorrhyncha</taxon>
        <taxon>Membracoidea</taxon>
        <taxon>Cicadellidae</taxon>
        <taxon>Cicadellinae</taxon>
        <taxon>Cicadellini</taxon>
        <taxon>Graphocephala</taxon>
    </lineage>
</organism>
<accession>A0A1B6L6S3</accession>
<feature type="coiled-coil region" evidence="5">
    <location>
        <begin position="23"/>
        <end position="54"/>
    </location>
</feature>
<keyword evidence="3 6" id="KW-1133">Transmembrane helix</keyword>
<dbReference type="AlphaFoldDB" id="A0A1B6L6S3"/>
<evidence type="ECO:0000256" key="6">
    <source>
        <dbReference type="SAM" id="Phobius"/>
    </source>
</evidence>
<keyword evidence="2 6" id="KW-0812">Transmembrane</keyword>
<dbReference type="InterPro" id="IPR050549">
    <property type="entry name" value="MFS_Trehalose_Transporter"/>
</dbReference>
<evidence type="ECO:0000256" key="3">
    <source>
        <dbReference type="ARBA" id="ARBA00022989"/>
    </source>
</evidence>
<dbReference type="EMBL" id="GEBQ01020646">
    <property type="protein sequence ID" value="JAT19331.1"/>
    <property type="molecule type" value="Transcribed_RNA"/>
</dbReference>
<evidence type="ECO:0000256" key="1">
    <source>
        <dbReference type="ARBA" id="ARBA00004141"/>
    </source>
</evidence>
<dbReference type="InterPro" id="IPR036259">
    <property type="entry name" value="MFS_trans_sf"/>
</dbReference>
<feature type="non-terminal residue" evidence="8">
    <location>
        <position position="1"/>
    </location>
</feature>
<dbReference type="Gene3D" id="1.20.1250.20">
    <property type="entry name" value="MFS general substrate transporter like domains"/>
    <property type="match status" value="1"/>
</dbReference>
<feature type="domain" description="Major facilitator superfamily (MFS) profile" evidence="7">
    <location>
        <begin position="1"/>
        <end position="262"/>
    </location>
</feature>
<protein>
    <recommendedName>
        <fullName evidence="7">Major facilitator superfamily (MFS) profile domain-containing protein</fullName>
    </recommendedName>
</protein>
<dbReference type="InterPro" id="IPR020846">
    <property type="entry name" value="MFS_dom"/>
</dbReference>
<dbReference type="GO" id="GO:0016020">
    <property type="term" value="C:membrane"/>
    <property type="evidence" value="ECO:0007669"/>
    <property type="project" value="UniProtKB-SubCell"/>
</dbReference>
<evidence type="ECO:0000313" key="8">
    <source>
        <dbReference type="EMBL" id="JAT19331.1"/>
    </source>
</evidence>
<evidence type="ECO:0000259" key="7">
    <source>
        <dbReference type="PROSITE" id="PS50850"/>
    </source>
</evidence>
<dbReference type="PANTHER" id="PTHR48021:SF24">
    <property type="entry name" value="MAJOR FACILITATOR SUPERFAMILY (MFS) PROFILE DOMAIN-CONTAINING PROTEIN"/>
    <property type="match status" value="1"/>
</dbReference>
<keyword evidence="5" id="KW-0175">Coiled coil</keyword>
<dbReference type="PROSITE" id="PS50850">
    <property type="entry name" value="MFS"/>
    <property type="match status" value="1"/>
</dbReference>
<gene>
    <name evidence="8" type="ORF">g.27122</name>
</gene>
<proteinExistence type="predicted"/>
<dbReference type="InterPro" id="IPR005828">
    <property type="entry name" value="MFS_sugar_transport-like"/>
</dbReference>
<name>A0A1B6L6S3_9HEMI</name>
<dbReference type="Pfam" id="PF00083">
    <property type="entry name" value="Sugar_tr"/>
    <property type="match status" value="1"/>
</dbReference>
<dbReference type="PRINTS" id="PR00171">
    <property type="entry name" value="SUGRTRNSPORT"/>
</dbReference>
<dbReference type="PANTHER" id="PTHR48021">
    <property type="match status" value="1"/>
</dbReference>